<dbReference type="CDD" id="cd00067">
    <property type="entry name" value="GAL4"/>
    <property type="match status" value="1"/>
</dbReference>
<dbReference type="Pfam" id="PF00172">
    <property type="entry name" value="Zn_clus"/>
    <property type="match status" value="1"/>
</dbReference>
<dbReference type="Gene3D" id="4.10.240.10">
    <property type="entry name" value="Zn(2)-C6 fungal-type DNA-binding domain"/>
    <property type="match status" value="1"/>
</dbReference>
<keyword evidence="1" id="KW-0479">Metal-binding</keyword>
<evidence type="ECO:0000256" key="1">
    <source>
        <dbReference type="ARBA" id="ARBA00022723"/>
    </source>
</evidence>
<dbReference type="InterPro" id="IPR036864">
    <property type="entry name" value="Zn2-C6_fun-type_DNA-bd_sf"/>
</dbReference>
<dbReference type="PANTHER" id="PTHR47425:SF2">
    <property type="entry name" value="FARB-RELATED"/>
    <property type="match status" value="1"/>
</dbReference>
<dbReference type="PROSITE" id="PS00463">
    <property type="entry name" value="ZN2_CY6_FUNGAL_1"/>
    <property type="match status" value="1"/>
</dbReference>
<dbReference type="InterPro" id="IPR007219">
    <property type="entry name" value="XnlR_reg_dom"/>
</dbReference>
<dbReference type="InterPro" id="IPR052761">
    <property type="entry name" value="Fungal_Detox/Toxin_TFs"/>
</dbReference>
<accession>A0AAN7BRM2</accession>
<proteinExistence type="predicted"/>
<dbReference type="Pfam" id="PF04082">
    <property type="entry name" value="Fungal_trans"/>
    <property type="match status" value="1"/>
</dbReference>
<dbReference type="SMART" id="SM00066">
    <property type="entry name" value="GAL4"/>
    <property type="match status" value="1"/>
</dbReference>
<evidence type="ECO:0000259" key="4">
    <source>
        <dbReference type="PROSITE" id="PS50048"/>
    </source>
</evidence>
<dbReference type="GO" id="GO:0000981">
    <property type="term" value="F:DNA-binding transcription factor activity, RNA polymerase II-specific"/>
    <property type="evidence" value="ECO:0007669"/>
    <property type="project" value="InterPro"/>
</dbReference>
<dbReference type="SUPFAM" id="SSF57701">
    <property type="entry name" value="Zn2/Cys6 DNA-binding domain"/>
    <property type="match status" value="1"/>
</dbReference>
<dbReference type="EMBL" id="MU865321">
    <property type="protein sequence ID" value="KAK4228207.1"/>
    <property type="molecule type" value="Genomic_DNA"/>
</dbReference>
<feature type="domain" description="Zn(2)-C6 fungal-type" evidence="4">
    <location>
        <begin position="43"/>
        <end position="76"/>
    </location>
</feature>
<reference evidence="5" key="1">
    <citation type="journal article" date="2023" name="Mol. Phylogenet. Evol.">
        <title>Genome-scale phylogeny and comparative genomics of the fungal order Sordariales.</title>
        <authorList>
            <person name="Hensen N."/>
            <person name="Bonometti L."/>
            <person name="Westerberg I."/>
            <person name="Brannstrom I.O."/>
            <person name="Guillou S."/>
            <person name="Cros-Aarteil S."/>
            <person name="Calhoun S."/>
            <person name="Haridas S."/>
            <person name="Kuo A."/>
            <person name="Mondo S."/>
            <person name="Pangilinan J."/>
            <person name="Riley R."/>
            <person name="LaButti K."/>
            <person name="Andreopoulos B."/>
            <person name="Lipzen A."/>
            <person name="Chen C."/>
            <person name="Yan M."/>
            <person name="Daum C."/>
            <person name="Ng V."/>
            <person name="Clum A."/>
            <person name="Steindorff A."/>
            <person name="Ohm R.A."/>
            <person name="Martin F."/>
            <person name="Silar P."/>
            <person name="Natvig D.O."/>
            <person name="Lalanne C."/>
            <person name="Gautier V."/>
            <person name="Ament-Velasquez S.L."/>
            <person name="Kruys A."/>
            <person name="Hutchinson M.I."/>
            <person name="Powell A.J."/>
            <person name="Barry K."/>
            <person name="Miller A.N."/>
            <person name="Grigoriev I.V."/>
            <person name="Debuchy R."/>
            <person name="Gladieux P."/>
            <person name="Hiltunen Thoren M."/>
            <person name="Johannesson H."/>
        </authorList>
    </citation>
    <scope>NUCLEOTIDE SEQUENCE</scope>
    <source>
        <strain evidence="5">CBS 990.96</strain>
    </source>
</reference>
<dbReference type="PROSITE" id="PS50048">
    <property type="entry name" value="ZN2_CY6_FUNGAL_2"/>
    <property type="match status" value="1"/>
</dbReference>
<dbReference type="PANTHER" id="PTHR47425">
    <property type="entry name" value="FARB-RELATED"/>
    <property type="match status" value="1"/>
</dbReference>
<organism evidence="5 6">
    <name type="scientific">Podospora fimiseda</name>
    <dbReference type="NCBI Taxonomy" id="252190"/>
    <lineage>
        <taxon>Eukaryota</taxon>
        <taxon>Fungi</taxon>
        <taxon>Dikarya</taxon>
        <taxon>Ascomycota</taxon>
        <taxon>Pezizomycotina</taxon>
        <taxon>Sordariomycetes</taxon>
        <taxon>Sordariomycetidae</taxon>
        <taxon>Sordariales</taxon>
        <taxon>Podosporaceae</taxon>
        <taxon>Podospora</taxon>
    </lineage>
</organism>
<reference evidence="5" key="2">
    <citation type="submission" date="2023-05" db="EMBL/GenBank/DDBJ databases">
        <authorList>
            <consortium name="Lawrence Berkeley National Laboratory"/>
            <person name="Steindorff A."/>
            <person name="Hensen N."/>
            <person name="Bonometti L."/>
            <person name="Westerberg I."/>
            <person name="Brannstrom I.O."/>
            <person name="Guillou S."/>
            <person name="Cros-Aarteil S."/>
            <person name="Calhoun S."/>
            <person name="Haridas S."/>
            <person name="Kuo A."/>
            <person name="Mondo S."/>
            <person name="Pangilinan J."/>
            <person name="Riley R."/>
            <person name="Labutti K."/>
            <person name="Andreopoulos B."/>
            <person name="Lipzen A."/>
            <person name="Chen C."/>
            <person name="Yanf M."/>
            <person name="Daum C."/>
            <person name="Ng V."/>
            <person name="Clum A."/>
            <person name="Ohm R."/>
            <person name="Martin F."/>
            <person name="Silar P."/>
            <person name="Natvig D."/>
            <person name="Lalanne C."/>
            <person name="Gautier V."/>
            <person name="Ament-Velasquez S.L."/>
            <person name="Kruys A."/>
            <person name="Hutchinson M.I."/>
            <person name="Powell A.J."/>
            <person name="Barry K."/>
            <person name="Miller A.N."/>
            <person name="Grigoriev I.V."/>
            <person name="Debuchy R."/>
            <person name="Gladieux P."/>
            <person name="Thoren M.H."/>
            <person name="Johannesson H."/>
        </authorList>
    </citation>
    <scope>NUCLEOTIDE SEQUENCE</scope>
    <source>
        <strain evidence="5">CBS 990.96</strain>
    </source>
</reference>
<protein>
    <submittedName>
        <fullName evidence="5">Cutinase transcription factor 1 beta</fullName>
    </submittedName>
</protein>
<dbReference type="GO" id="GO:0003677">
    <property type="term" value="F:DNA binding"/>
    <property type="evidence" value="ECO:0007669"/>
    <property type="project" value="InterPro"/>
</dbReference>
<keyword evidence="2" id="KW-0539">Nucleus</keyword>
<gene>
    <name evidence="5" type="ORF">QBC38DRAFT_161021</name>
</gene>
<dbReference type="GO" id="GO:0008270">
    <property type="term" value="F:zinc ion binding"/>
    <property type="evidence" value="ECO:0007669"/>
    <property type="project" value="InterPro"/>
</dbReference>
<dbReference type="GO" id="GO:0006351">
    <property type="term" value="P:DNA-templated transcription"/>
    <property type="evidence" value="ECO:0007669"/>
    <property type="project" value="InterPro"/>
</dbReference>
<feature type="compositionally biased region" description="Polar residues" evidence="3">
    <location>
        <begin position="720"/>
        <end position="729"/>
    </location>
</feature>
<feature type="region of interest" description="Disordered" evidence="3">
    <location>
        <begin position="714"/>
        <end position="752"/>
    </location>
</feature>
<dbReference type="Proteomes" id="UP001301958">
    <property type="component" value="Unassembled WGS sequence"/>
</dbReference>
<evidence type="ECO:0000313" key="6">
    <source>
        <dbReference type="Proteomes" id="UP001301958"/>
    </source>
</evidence>
<sequence length="811" mass="89996">MSSAGQTSSQPAAATAAATVALPAAESQANKLAKVTKKRAARACINCRTRKVRCDCVETYPGPCNNCAHEGVDCVVVETRRKKRQPAAVPATATLTGRILGAEAQARFIAGSTDTPMINSARHLPGSMYHNPSPLPNGRFNAPLMPRYVPRGINLQPSPSPSTVEIDLPGFIKPLPAKLKPCDRTYLRDSGAVTLPPAFFQKACLKLYVEYVHPYMPMMDIYSFLDAINENGRNGNTVSLLLFQAVMFAGITFVDEEMMLRAGYVDRRKTRALFFERVKKLYQVECEDNDMALIQSLLLMTYYYESPQDRMDTWHWIGVAISLAQNLGLHRNPDVLPMSPQQKALHKRVWWSCYMRDRLIALGMRRPTRIKDEDFNVPLLEESDFAIRTLSEDNNLLGPECTLVRDMESQRELAFMCMEKAKLCLIISKMLKLQYSVLREGPPTVGSDGMLLPKKDTSTEEVQSVDGMLEAWLHNLPECCHWVPLGVEEIPAGVRTLAVQRNLLHMVFYTAMSALHRPLFLNLNSGQQSSTPQQQQNFTQQRVRECADRVVEMVAGLRQHGLVQYLSTVGVTVILPAMIIKLFDMNNPNLIVGQRAYQDFTECMEAMHTLKTIYAAAEYAVRFMQQAFDKTRHTALAMATAAHAAAGNQLQHHAYIAQHAHSRQQLQRTLGPGLDIPSTIPENPSTPPPETLAAYINSSAQASVFHTTQVSPGFGGSDYSMVNDQQTPPGSDEDSGTQGESPSSSSDQDMFGYESMDYLPTTENQGDVEFEQWITFGAEGVGNSGGEILDLNTSTGGFNFNQGIWDQQTAM</sequence>
<feature type="region of interest" description="Disordered" evidence="3">
    <location>
        <begin position="661"/>
        <end position="692"/>
    </location>
</feature>
<dbReference type="SMART" id="SM00906">
    <property type="entry name" value="Fungal_trans"/>
    <property type="match status" value="1"/>
</dbReference>
<dbReference type="AlphaFoldDB" id="A0AAN7BRM2"/>
<name>A0AAN7BRM2_9PEZI</name>
<evidence type="ECO:0000256" key="3">
    <source>
        <dbReference type="SAM" id="MobiDB-lite"/>
    </source>
</evidence>
<dbReference type="CDD" id="cd12148">
    <property type="entry name" value="fungal_TF_MHR"/>
    <property type="match status" value="1"/>
</dbReference>
<evidence type="ECO:0000256" key="2">
    <source>
        <dbReference type="ARBA" id="ARBA00023242"/>
    </source>
</evidence>
<keyword evidence="6" id="KW-1185">Reference proteome</keyword>
<comment type="caution">
    <text evidence="5">The sequence shown here is derived from an EMBL/GenBank/DDBJ whole genome shotgun (WGS) entry which is preliminary data.</text>
</comment>
<dbReference type="InterPro" id="IPR001138">
    <property type="entry name" value="Zn2Cys6_DnaBD"/>
</dbReference>
<evidence type="ECO:0000313" key="5">
    <source>
        <dbReference type="EMBL" id="KAK4228207.1"/>
    </source>
</evidence>